<organism evidence="1 2">
    <name type="scientific">Belliella pelovolcani</name>
    <dbReference type="NCBI Taxonomy" id="529505"/>
    <lineage>
        <taxon>Bacteria</taxon>
        <taxon>Pseudomonadati</taxon>
        <taxon>Bacteroidota</taxon>
        <taxon>Cytophagia</taxon>
        <taxon>Cytophagales</taxon>
        <taxon>Cyclobacteriaceae</taxon>
        <taxon>Belliella</taxon>
    </lineage>
</organism>
<dbReference type="Gene3D" id="3.40.50.10320">
    <property type="entry name" value="LmbE-like"/>
    <property type="match status" value="1"/>
</dbReference>
<dbReference type="InterPro" id="IPR023842">
    <property type="entry name" value="Bacillithiol_biosynth_BshB1"/>
</dbReference>
<accession>A0A1N7PXG2</accession>
<keyword evidence="2" id="KW-1185">Reference proteome</keyword>
<evidence type="ECO:0000313" key="1">
    <source>
        <dbReference type="EMBL" id="SIT15129.1"/>
    </source>
</evidence>
<dbReference type="InterPro" id="IPR024078">
    <property type="entry name" value="LmbE-like_dom_sf"/>
</dbReference>
<dbReference type="NCBIfam" id="TIGR04001">
    <property type="entry name" value="thiol_BshB1"/>
    <property type="match status" value="1"/>
</dbReference>
<proteinExistence type="predicted"/>
<dbReference type="STRING" id="529505.SAMN05421761_12219"/>
<dbReference type="GO" id="GO:0019213">
    <property type="term" value="F:deacetylase activity"/>
    <property type="evidence" value="ECO:0007669"/>
    <property type="project" value="InterPro"/>
</dbReference>
<dbReference type="SUPFAM" id="SSF102588">
    <property type="entry name" value="LmbE-like"/>
    <property type="match status" value="1"/>
</dbReference>
<dbReference type="GO" id="GO:0016811">
    <property type="term" value="F:hydrolase activity, acting on carbon-nitrogen (but not peptide) bonds, in linear amides"/>
    <property type="evidence" value="ECO:0007669"/>
    <property type="project" value="TreeGrafter"/>
</dbReference>
<name>A0A1N7PXG2_9BACT</name>
<gene>
    <name evidence="1" type="ORF">SAMN05421761_12219</name>
</gene>
<dbReference type="Proteomes" id="UP000186026">
    <property type="component" value="Unassembled WGS sequence"/>
</dbReference>
<dbReference type="PANTHER" id="PTHR12993:SF30">
    <property type="entry name" value="N-ACETYL-ALPHA-D-GLUCOSAMINYL L-MALATE DEACETYLASE 1"/>
    <property type="match status" value="1"/>
</dbReference>
<dbReference type="AlphaFoldDB" id="A0A1N7PXG2"/>
<sequence>MGFELLSLDKIIPKFHMKLDILVFAAHPDDAELACSGTIAASIAQGKKVGIVDFTKGEMGTRGTPELRLQEAAEAAQILQLSARENLGFEDILFLDDFAHQVEIVKMIRKYQPEIVLANAIADRHPDHGKGGEVTSKACFMSGLRKIMTELDGNLQEPWRPKYVYHYIQNNYIQPDFVVDISSFWNIKLASIKAFKSQFFDPNSKEPQSFISSENFLDFIEARAREFGHSINVKYGEGFTKERMLGVQDLYDLK</sequence>
<dbReference type="PANTHER" id="PTHR12993">
    <property type="entry name" value="N-ACETYLGLUCOSAMINYL-PHOSPHATIDYLINOSITOL DE-N-ACETYLASE-RELATED"/>
    <property type="match status" value="1"/>
</dbReference>
<reference evidence="2" key="1">
    <citation type="submission" date="2017-01" db="EMBL/GenBank/DDBJ databases">
        <authorList>
            <person name="Varghese N."/>
            <person name="Submissions S."/>
        </authorList>
    </citation>
    <scope>NUCLEOTIDE SEQUENCE [LARGE SCALE GENOMIC DNA]</scope>
    <source>
        <strain evidence="2">DSM 46698</strain>
    </source>
</reference>
<dbReference type="InterPro" id="IPR003737">
    <property type="entry name" value="GlcNAc_PI_deacetylase-related"/>
</dbReference>
<dbReference type="GO" id="GO:0071793">
    <property type="term" value="P:bacillithiol biosynthetic process"/>
    <property type="evidence" value="ECO:0007669"/>
    <property type="project" value="InterPro"/>
</dbReference>
<dbReference type="Pfam" id="PF02585">
    <property type="entry name" value="PIG-L"/>
    <property type="match status" value="1"/>
</dbReference>
<evidence type="ECO:0000313" key="2">
    <source>
        <dbReference type="Proteomes" id="UP000186026"/>
    </source>
</evidence>
<dbReference type="EMBL" id="FTOP01000022">
    <property type="protein sequence ID" value="SIT15129.1"/>
    <property type="molecule type" value="Genomic_DNA"/>
</dbReference>
<protein>
    <submittedName>
        <fullName evidence="1">Bacillithiol biosynthesis deacetylase BshB1</fullName>
    </submittedName>
</protein>